<protein>
    <submittedName>
        <fullName evidence="1">Uncharacterized protein</fullName>
    </submittedName>
</protein>
<gene>
    <name evidence="1" type="ORF">CGI_10002850</name>
</gene>
<organism evidence="1">
    <name type="scientific">Magallana gigas</name>
    <name type="common">Pacific oyster</name>
    <name type="synonym">Crassostrea gigas</name>
    <dbReference type="NCBI Taxonomy" id="29159"/>
    <lineage>
        <taxon>Eukaryota</taxon>
        <taxon>Metazoa</taxon>
        <taxon>Spiralia</taxon>
        <taxon>Lophotrochozoa</taxon>
        <taxon>Mollusca</taxon>
        <taxon>Bivalvia</taxon>
        <taxon>Autobranchia</taxon>
        <taxon>Pteriomorphia</taxon>
        <taxon>Ostreida</taxon>
        <taxon>Ostreoidea</taxon>
        <taxon>Ostreidae</taxon>
        <taxon>Magallana</taxon>
    </lineage>
</organism>
<evidence type="ECO:0000313" key="1">
    <source>
        <dbReference type="EMBL" id="EKC29380.1"/>
    </source>
</evidence>
<proteinExistence type="predicted"/>
<accession>K1QKP9</accession>
<name>K1QKP9_MAGGI</name>
<dbReference type="HOGENOM" id="CLU_056628_3_1_1"/>
<reference evidence="1" key="1">
    <citation type="journal article" date="2012" name="Nature">
        <title>The oyster genome reveals stress adaptation and complexity of shell formation.</title>
        <authorList>
            <person name="Zhang G."/>
            <person name="Fang X."/>
            <person name="Guo X."/>
            <person name="Li L."/>
            <person name="Luo R."/>
            <person name="Xu F."/>
            <person name="Yang P."/>
            <person name="Zhang L."/>
            <person name="Wang X."/>
            <person name="Qi H."/>
            <person name="Xiong Z."/>
            <person name="Que H."/>
            <person name="Xie Y."/>
            <person name="Holland P.W."/>
            <person name="Paps J."/>
            <person name="Zhu Y."/>
            <person name="Wu F."/>
            <person name="Chen Y."/>
            <person name="Wang J."/>
            <person name="Peng C."/>
            <person name="Meng J."/>
            <person name="Yang L."/>
            <person name="Liu J."/>
            <person name="Wen B."/>
            <person name="Zhang N."/>
            <person name="Huang Z."/>
            <person name="Zhu Q."/>
            <person name="Feng Y."/>
            <person name="Mount A."/>
            <person name="Hedgecock D."/>
            <person name="Xu Z."/>
            <person name="Liu Y."/>
            <person name="Domazet-Loso T."/>
            <person name="Du Y."/>
            <person name="Sun X."/>
            <person name="Zhang S."/>
            <person name="Liu B."/>
            <person name="Cheng P."/>
            <person name="Jiang X."/>
            <person name="Li J."/>
            <person name="Fan D."/>
            <person name="Wang W."/>
            <person name="Fu W."/>
            <person name="Wang T."/>
            <person name="Wang B."/>
            <person name="Zhang J."/>
            <person name="Peng Z."/>
            <person name="Li Y."/>
            <person name="Li N."/>
            <person name="Wang J."/>
            <person name="Chen M."/>
            <person name="He Y."/>
            <person name="Tan F."/>
            <person name="Song X."/>
            <person name="Zheng Q."/>
            <person name="Huang R."/>
            <person name="Yang H."/>
            <person name="Du X."/>
            <person name="Chen L."/>
            <person name="Yang M."/>
            <person name="Gaffney P.M."/>
            <person name="Wang S."/>
            <person name="Luo L."/>
            <person name="She Z."/>
            <person name="Ming Y."/>
            <person name="Huang W."/>
            <person name="Zhang S."/>
            <person name="Huang B."/>
            <person name="Zhang Y."/>
            <person name="Qu T."/>
            <person name="Ni P."/>
            <person name="Miao G."/>
            <person name="Wang J."/>
            <person name="Wang Q."/>
            <person name="Steinberg C.E."/>
            <person name="Wang H."/>
            <person name="Li N."/>
            <person name="Qian L."/>
            <person name="Zhang G."/>
            <person name="Li Y."/>
            <person name="Yang H."/>
            <person name="Liu X."/>
            <person name="Wang J."/>
            <person name="Yin Y."/>
            <person name="Wang J."/>
        </authorList>
    </citation>
    <scope>NUCLEOTIDE SEQUENCE [LARGE SCALE GENOMIC DNA]</scope>
    <source>
        <strain evidence="1">05x7-T-G4-1.051#20</strain>
    </source>
</reference>
<dbReference type="AlphaFoldDB" id="K1QKP9"/>
<sequence>MAGYHGHVAATSYTCIDNDPESLHGGGNINSNGYLFYMVAERCGSLKCPPYVEGREIVCVVCSLE</sequence>
<dbReference type="InParanoid" id="K1QKP9"/>
<dbReference type="EMBL" id="JH818811">
    <property type="protein sequence ID" value="EKC29380.1"/>
    <property type="molecule type" value="Genomic_DNA"/>
</dbReference>